<organism evidence="3 4">
    <name type="scientific">Stenotrophomonas koreensis</name>
    <dbReference type="NCBI Taxonomy" id="266128"/>
    <lineage>
        <taxon>Bacteria</taxon>
        <taxon>Pseudomonadati</taxon>
        <taxon>Pseudomonadota</taxon>
        <taxon>Gammaproteobacteria</taxon>
        <taxon>Lysobacterales</taxon>
        <taxon>Lysobacteraceae</taxon>
        <taxon>Stenotrophomonas</taxon>
    </lineage>
</organism>
<dbReference type="SUPFAM" id="SSF55874">
    <property type="entry name" value="ATPase domain of HSP90 chaperone/DNA topoisomerase II/histidine kinase"/>
    <property type="match status" value="1"/>
</dbReference>
<dbReference type="GO" id="GO:0016020">
    <property type="term" value="C:membrane"/>
    <property type="evidence" value="ECO:0007669"/>
    <property type="project" value="InterPro"/>
</dbReference>
<dbReference type="Proteomes" id="UP000051254">
    <property type="component" value="Unassembled WGS sequence"/>
</dbReference>
<protein>
    <recommendedName>
        <fullName evidence="2">Signal transduction histidine kinase internal region domain-containing protein</fullName>
    </recommendedName>
</protein>
<dbReference type="InterPro" id="IPR010559">
    <property type="entry name" value="Sig_transdc_His_kin_internal"/>
</dbReference>
<dbReference type="PANTHER" id="PTHR34220:SF7">
    <property type="entry name" value="SENSOR HISTIDINE KINASE YPDA"/>
    <property type="match status" value="1"/>
</dbReference>
<sequence length="347" mass="38245">MSADTRFWWLNTLPWALYAVLNLSLAMIAFPARQPVLLLLVICVGLPLLLYFISAGIRHLVRRRDWLKGTLWRVALRLLVLVVAGACLAQLVLHLLLRALVALGWVVLPVAPSGAAMQWVYLVNTGIILGMWVLAWAGITALQQARHSAMAQLRAEAERERHANQVLRARLNPHFVFNALNNLRGLIAEDPERARDMVGRLSNTLRHALEHTRGEQVSLADELALVRDYLAVEAVHYEQRLQVDWQMDEAALPLLLPAMSLQLLVENAVRHGIAQTAGGGVLSIRAQRGAGGILQLEVRNPGQLQRSVKDPAGGLGHGVGLAYLHKAGALVLSQQQEQVVARLEVVQ</sequence>
<dbReference type="GO" id="GO:0000155">
    <property type="term" value="F:phosphorelay sensor kinase activity"/>
    <property type="evidence" value="ECO:0007669"/>
    <property type="project" value="InterPro"/>
</dbReference>
<gene>
    <name evidence="3" type="ORF">ABB25_13480</name>
</gene>
<feature type="transmembrane region" description="Helical" evidence="1">
    <location>
        <begin position="119"/>
        <end position="142"/>
    </location>
</feature>
<dbReference type="InterPro" id="IPR050640">
    <property type="entry name" value="Bact_2-comp_sensor_kinase"/>
</dbReference>
<dbReference type="PATRIC" id="fig|266128.3.peg.1826"/>
<dbReference type="STRING" id="266128.ABB25_13480"/>
<keyword evidence="1" id="KW-0472">Membrane</keyword>
<accession>A0A0R0BJR9</accession>
<evidence type="ECO:0000313" key="3">
    <source>
        <dbReference type="EMBL" id="KRG54538.1"/>
    </source>
</evidence>
<evidence type="ECO:0000256" key="1">
    <source>
        <dbReference type="SAM" id="Phobius"/>
    </source>
</evidence>
<dbReference type="OrthoDB" id="2514702at2"/>
<proteinExistence type="predicted"/>
<keyword evidence="1" id="KW-1133">Transmembrane helix</keyword>
<dbReference type="PANTHER" id="PTHR34220">
    <property type="entry name" value="SENSOR HISTIDINE KINASE YPDA"/>
    <property type="match status" value="1"/>
</dbReference>
<keyword evidence="1" id="KW-0812">Transmembrane</keyword>
<dbReference type="InterPro" id="IPR036890">
    <property type="entry name" value="HATPase_C_sf"/>
</dbReference>
<comment type="caution">
    <text evidence="3">The sequence shown here is derived from an EMBL/GenBank/DDBJ whole genome shotgun (WGS) entry which is preliminary data.</text>
</comment>
<feature type="transmembrane region" description="Helical" evidence="1">
    <location>
        <begin position="78"/>
        <end position="107"/>
    </location>
</feature>
<feature type="domain" description="Signal transduction histidine kinase internal region" evidence="2">
    <location>
        <begin position="165"/>
        <end position="241"/>
    </location>
</feature>
<dbReference type="EMBL" id="LDJH01000031">
    <property type="protein sequence ID" value="KRG54538.1"/>
    <property type="molecule type" value="Genomic_DNA"/>
</dbReference>
<dbReference type="AlphaFoldDB" id="A0A0R0BJR9"/>
<feature type="transmembrane region" description="Helical" evidence="1">
    <location>
        <begin position="36"/>
        <end position="57"/>
    </location>
</feature>
<keyword evidence="4" id="KW-1185">Reference proteome</keyword>
<reference evidence="3 4" key="1">
    <citation type="submission" date="2015-05" db="EMBL/GenBank/DDBJ databases">
        <title>Genome sequencing and analysis of members of genus Stenotrophomonas.</title>
        <authorList>
            <person name="Patil P.P."/>
            <person name="Midha S."/>
            <person name="Patil P.B."/>
        </authorList>
    </citation>
    <scope>NUCLEOTIDE SEQUENCE [LARGE SCALE GENOMIC DNA]</scope>
    <source>
        <strain evidence="3 4">DSM 17805</strain>
    </source>
</reference>
<name>A0A0R0BJR9_9GAMM</name>
<dbReference type="RefSeq" id="WP_057667642.1">
    <property type="nucleotide sequence ID" value="NZ_LDJH01000031.1"/>
</dbReference>
<evidence type="ECO:0000259" key="2">
    <source>
        <dbReference type="Pfam" id="PF06580"/>
    </source>
</evidence>
<feature type="transmembrane region" description="Helical" evidence="1">
    <location>
        <begin position="7"/>
        <end position="30"/>
    </location>
</feature>
<dbReference type="Pfam" id="PF06580">
    <property type="entry name" value="His_kinase"/>
    <property type="match status" value="1"/>
</dbReference>
<evidence type="ECO:0000313" key="4">
    <source>
        <dbReference type="Proteomes" id="UP000051254"/>
    </source>
</evidence>